<dbReference type="PANTHER" id="PTHR22792">
    <property type="entry name" value="LUPUS LA PROTEIN-RELATED"/>
    <property type="match status" value="1"/>
</dbReference>
<feature type="region of interest" description="Disordered" evidence="3">
    <location>
        <begin position="219"/>
        <end position="247"/>
    </location>
</feature>
<organism evidence="5 6">
    <name type="scientific">Collybiopsis confluens</name>
    <dbReference type="NCBI Taxonomy" id="2823264"/>
    <lineage>
        <taxon>Eukaryota</taxon>
        <taxon>Fungi</taxon>
        <taxon>Dikarya</taxon>
        <taxon>Basidiomycota</taxon>
        <taxon>Agaricomycotina</taxon>
        <taxon>Agaricomycetes</taxon>
        <taxon>Agaricomycetidae</taxon>
        <taxon>Agaricales</taxon>
        <taxon>Marasmiineae</taxon>
        <taxon>Omphalotaceae</taxon>
        <taxon>Collybiopsis</taxon>
    </lineage>
</organism>
<evidence type="ECO:0000259" key="4">
    <source>
        <dbReference type="PROSITE" id="PS50961"/>
    </source>
</evidence>
<dbReference type="InterPro" id="IPR006630">
    <property type="entry name" value="La_HTH"/>
</dbReference>
<dbReference type="GO" id="GO:0003723">
    <property type="term" value="F:RNA binding"/>
    <property type="evidence" value="ECO:0007669"/>
    <property type="project" value="UniProtKB-UniRule"/>
</dbReference>
<dbReference type="GO" id="GO:0045727">
    <property type="term" value="P:positive regulation of translation"/>
    <property type="evidence" value="ECO:0007669"/>
    <property type="project" value="TreeGrafter"/>
</dbReference>
<dbReference type="GO" id="GO:0010494">
    <property type="term" value="C:cytoplasmic stress granule"/>
    <property type="evidence" value="ECO:0007669"/>
    <property type="project" value="TreeGrafter"/>
</dbReference>
<dbReference type="Pfam" id="PF05383">
    <property type="entry name" value="La"/>
    <property type="match status" value="1"/>
</dbReference>
<dbReference type="InterPro" id="IPR036390">
    <property type="entry name" value="WH_DNA-bd_sf"/>
</dbReference>
<feature type="region of interest" description="Disordered" evidence="3">
    <location>
        <begin position="142"/>
        <end position="173"/>
    </location>
</feature>
<name>A0A8H5HVF9_9AGAR</name>
<evidence type="ECO:0000313" key="6">
    <source>
        <dbReference type="Proteomes" id="UP000518752"/>
    </source>
</evidence>
<feature type="domain" description="HTH La-type RNA-binding" evidence="4">
    <location>
        <begin position="535"/>
        <end position="628"/>
    </location>
</feature>
<comment type="caution">
    <text evidence="5">The sequence shown here is derived from an EMBL/GenBank/DDBJ whole genome shotgun (WGS) entry which is preliminary data.</text>
</comment>
<dbReference type="SUPFAM" id="SSF46785">
    <property type="entry name" value="Winged helix' DNA-binding domain"/>
    <property type="match status" value="1"/>
</dbReference>
<dbReference type="GO" id="GO:0005829">
    <property type="term" value="C:cytosol"/>
    <property type="evidence" value="ECO:0007669"/>
    <property type="project" value="TreeGrafter"/>
</dbReference>
<dbReference type="InterPro" id="IPR045180">
    <property type="entry name" value="La_dom_prot"/>
</dbReference>
<dbReference type="InterPro" id="IPR036388">
    <property type="entry name" value="WH-like_DNA-bd_sf"/>
</dbReference>
<evidence type="ECO:0000313" key="5">
    <source>
        <dbReference type="EMBL" id="KAF5390019.1"/>
    </source>
</evidence>
<dbReference type="Proteomes" id="UP000518752">
    <property type="component" value="Unassembled WGS sequence"/>
</dbReference>
<feature type="compositionally biased region" description="Acidic residues" evidence="3">
    <location>
        <begin position="222"/>
        <end position="234"/>
    </location>
</feature>
<reference evidence="5 6" key="1">
    <citation type="journal article" date="2020" name="ISME J.">
        <title>Uncovering the hidden diversity of litter-decomposition mechanisms in mushroom-forming fungi.</title>
        <authorList>
            <person name="Floudas D."/>
            <person name="Bentzer J."/>
            <person name="Ahren D."/>
            <person name="Johansson T."/>
            <person name="Persson P."/>
            <person name="Tunlid A."/>
        </authorList>
    </citation>
    <scope>NUCLEOTIDE SEQUENCE [LARGE SCALE GENOMIC DNA]</scope>
    <source>
        <strain evidence="5 6">CBS 406.79</strain>
    </source>
</reference>
<evidence type="ECO:0000256" key="1">
    <source>
        <dbReference type="ARBA" id="ARBA00022884"/>
    </source>
</evidence>
<dbReference type="PANTHER" id="PTHR22792:SF132">
    <property type="entry name" value="LA-RELATED PROTEIN 1"/>
    <property type="match status" value="1"/>
</dbReference>
<feature type="region of interest" description="Disordered" evidence="3">
    <location>
        <begin position="1"/>
        <end position="20"/>
    </location>
</feature>
<protein>
    <recommendedName>
        <fullName evidence="4">HTH La-type RNA-binding domain-containing protein</fullName>
    </recommendedName>
</protein>
<feature type="compositionally biased region" description="Gly residues" evidence="3">
    <location>
        <begin position="391"/>
        <end position="402"/>
    </location>
</feature>
<dbReference type="AlphaFoldDB" id="A0A8H5HVF9"/>
<evidence type="ECO:0000256" key="2">
    <source>
        <dbReference type="PROSITE-ProRule" id="PRU00332"/>
    </source>
</evidence>
<keyword evidence="6" id="KW-1185">Reference proteome</keyword>
<dbReference type="CDD" id="cd07323">
    <property type="entry name" value="LAM"/>
    <property type="match status" value="1"/>
</dbReference>
<dbReference type="Gene3D" id="1.10.10.10">
    <property type="entry name" value="Winged helix-like DNA-binding domain superfamily/Winged helix DNA-binding domain"/>
    <property type="match status" value="1"/>
</dbReference>
<dbReference type="EMBL" id="JAACJN010000017">
    <property type="protein sequence ID" value="KAF5390019.1"/>
    <property type="molecule type" value="Genomic_DNA"/>
</dbReference>
<gene>
    <name evidence="5" type="ORF">D9757_003810</name>
</gene>
<feature type="compositionally biased region" description="Basic residues" evidence="3">
    <location>
        <begin position="162"/>
        <end position="172"/>
    </location>
</feature>
<keyword evidence="1 2" id="KW-0694">RNA-binding</keyword>
<dbReference type="OrthoDB" id="340227at2759"/>
<feature type="compositionally biased region" description="Acidic residues" evidence="3">
    <location>
        <begin position="678"/>
        <end position="698"/>
    </location>
</feature>
<accession>A0A8H5HVF9</accession>
<dbReference type="SMART" id="SM00715">
    <property type="entry name" value="LA"/>
    <property type="match status" value="1"/>
</dbReference>
<evidence type="ECO:0000256" key="3">
    <source>
        <dbReference type="SAM" id="MobiDB-lite"/>
    </source>
</evidence>
<feature type="region of interest" description="Disordered" evidence="3">
    <location>
        <begin position="386"/>
        <end position="496"/>
    </location>
</feature>
<sequence length="716" mass="78929">MNSPHPQSHHTSSSHSPSMAPSSMMMPYAAPYPFYSPYEYPSHPGMTHQMYWASPNGSHQTPNYGPGQQPTQQYMMPYGLPPPSPYGQPAHNLNYFSDPHSLPHHHRQFTYAPMPIPMSAEDVAMVRPKVVFGSFDGEATMSGSRPPFSVGIGPGEDDPSRRRSRKSKRTSWHKTAGVMMLDGDAEVVDLTEKVVNGSLASGEGEGLVLGMGRRWTFGGFGGDDDGSEMDEEETAERRPNLDSDIVQPIPPPPSLSSAYLPVGGVPIPVPPIPLSSMSSLPPIHTHFPNPIPHPSLLSHLGPFSAETGPSISPIIAMNDSTDLRGQDRAEGGNSMDAVQEGFQTRGDGVEGDGSEWEVRDFGYGFGREGKAGTFRTREGSAVEQLQQPMNGTGGSAYYGNGNGRPRRGSYSYNNPYAYGERGGYSPRRGRAYGRGRGHRRGVHGAYGYDNRERDRDSFATSPLRGPRGENSPHQHQQLFPPGPPTPPSQFQSLPMSHSVEHGGLHTYIHIPYDSAPQSYPMMDGIPQPQPQQQTPFAFDPTIQSLLNQLEYYLSPQNMAQDLFLRKQMDSQGWIPISLIASFNRVRHITTDQGFVRHVLNMSSMIEVKEDMVRMKDGQWQGFLFPETQSTHVNSIYEFPGAPSVDDSSAKVRRSYVEQAVMRNASRDPTQNEGAVGDADTEEETEIDEEEDEEDEEEVVFVMGQESGLWSPEASRS</sequence>
<feature type="compositionally biased region" description="Basic residues" evidence="3">
    <location>
        <begin position="427"/>
        <end position="442"/>
    </location>
</feature>
<feature type="region of interest" description="Disordered" evidence="3">
    <location>
        <begin position="662"/>
        <end position="716"/>
    </location>
</feature>
<dbReference type="PROSITE" id="PS50961">
    <property type="entry name" value="HTH_LA"/>
    <property type="match status" value="1"/>
</dbReference>
<proteinExistence type="predicted"/>